<evidence type="ECO:0000259" key="19">
    <source>
        <dbReference type="PROSITE" id="PS50109"/>
    </source>
</evidence>
<dbReference type="Pfam" id="PF13426">
    <property type="entry name" value="PAS_9"/>
    <property type="match status" value="1"/>
</dbReference>
<dbReference type="InterPro" id="IPR036890">
    <property type="entry name" value="HATPase_C_sf"/>
</dbReference>
<evidence type="ECO:0000256" key="16">
    <source>
        <dbReference type="ARBA" id="ARBA00023136"/>
    </source>
</evidence>
<keyword evidence="10 18" id="KW-0812">Transmembrane</keyword>
<dbReference type="InterPro" id="IPR021766">
    <property type="entry name" value="PhoR_N"/>
</dbReference>
<dbReference type="Gene3D" id="1.10.287.130">
    <property type="match status" value="1"/>
</dbReference>
<dbReference type="CDD" id="cd00130">
    <property type="entry name" value="PAS"/>
    <property type="match status" value="1"/>
</dbReference>
<evidence type="ECO:0000256" key="13">
    <source>
        <dbReference type="ARBA" id="ARBA00022840"/>
    </source>
</evidence>
<keyword evidence="14 18" id="KW-1133">Transmembrane helix</keyword>
<evidence type="ECO:0000313" key="21">
    <source>
        <dbReference type="Proteomes" id="UP000245081"/>
    </source>
</evidence>
<evidence type="ECO:0000256" key="6">
    <source>
        <dbReference type="ARBA" id="ARBA00022475"/>
    </source>
</evidence>
<dbReference type="InterPro" id="IPR050351">
    <property type="entry name" value="BphY/WalK/GraS-like"/>
</dbReference>
<dbReference type="NCBIfam" id="NF008235">
    <property type="entry name" value="PRK11006.1"/>
    <property type="match status" value="1"/>
</dbReference>
<feature type="transmembrane region" description="Helical" evidence="18">
    <location>
        <begin position="6"/>
        <end position="26"/>
    </location>
</feature>
<comment type="function">
    <text evidence="17">Member of the two-component regulatory system PhoR/PhoB involved in the phosphate regulon genes expression. PhoR may function as a membrane-associated protein kinase that phosphorylates PhoB in response to environmental signals.</text>
</comment>
<comment type="catalytic activity">
    <reaction evidence="1">
        <text>ATP + protein L-histidine = ADP + protein N-phospho-L-histidine.</text>
        <dbReference type="EC" id="2.7.13.3"/>
    </reaction>
</comment>
<dbReference type="GO" id="GO:0004721">
    <property type="term" value="F:phosphoprotein phosphatase activity"/>
    <property type="evidence" value="ECO:0007669"/>
    <property type="project" value="InterPro"/>
</dbReference>
<protein>
    <recommendedName>
        <fullName evidence="4">Phosphate regulon sensor protein PhoR</fullName>
        <ecNumber evidence="3">2.7.13.3</ecNumber>
    </recommendedName>
</protein>
<dbReference type="SMART" id="SM00388">
    <property type="entry name" value="HisKA"/>
    <property type="match status" value="1"/>
</dbReference>
<evidence type="ECO:0000313" key="20">
    <source>
        <dbReference type="EMBL" id="GBG14153.1"/>
    </source>
</evidence>
<comment type="caution">
    <text evidence="20">The sequence shown here is derived from an EMBL/GenBank/DDBJ whole genome shotgun (WGS) entry which is preliminary data.</text>
</comment>
<dbReference type="GO" id="GO:0005524">
    <property type="term" value="F:ATP binding"/>
    <property type="evidence" value="ECO:0007669"/>
    <property type="project" value="UniProtKB-KW"/>
</dbReference>
<dbReference type="FunFam" id="3.30.565.10:FF:000032">
    <property type="entry name" value="Phosphate regulon sensor histidine kinase PhoR"/>
    <property type="match status" value="1"/>
</dbReference>
<keyword evidence="7" id="KW-0597">Phosphoprotein</keyword>
<keyword evidence="9 20" id="KW-0808">Transferase</keyword>
<dbReference type="AlphaFoldDB" id="A0A2R5FB74"/>
<evidence type="ECO:0000256" key="3">
    <source>
        <dbReference type="ARBA" id="ARBA00012438"/>
    </source>
</evidence>
<dbReference type="InterPro" id="IPR005467">
    <property type="entry name" value="His_kinase_dom"/>
</dbReference>
<dbReference type="GO" id="GO:0006817">
    <property type="term" value="P:phosphate ion transport"/>
    <property type="evidence" value="ECO:0007669"/>
    <property type="project" value="UniProtKB-KW"/>
</dbReference>
<dbReference type="EC" id="2.7.13.3" evidence="3"/>
<dbReference type="InterPro" id="IPR003661">
    <property type="entry name" value="HisK_dim/P_dom"/>
</dbReference>
<evidence type="ECO:0000256" key="11">
    <source>
        <dbReference type="ARBA" id="ARBA00022741"/>
    </source>
</evidence>
<evidence type="ECO:0000256" key="9">
    <source>
        <dbReference type="ARBA" id="ARBA00022679"/>
    </source>
</evidence>
<accession>A0A2R5FB74</accession>
<reference evidence="20 21" key="1">
    <citation type="journal article" date="2018" name="Environ. Microbiol.">
        <title>Isolation and genomic characterization of Novimethylophilus kurashikiensis gen. nov. sp. nov., a new lanthanide-dependent methylotrophic species of Methylophilaceae.</title>
        <authorList>
            <person name="Lv H."/>
            <person name="Sahin N."/>
            <person name="Tani A."/>
        </authorList>
    </citation>
    <scope>NUCLEOTIDE SEQUENCE [LARGE SCALE GENOMIC DNA]</scope>
    <source>
        <strain evidence="20 21">La2-4</strain>
    </source>
</reference>
<evidence type="ECO:0000256" key="7">
    <source>
        <dbReference type="ARBA" id="ARBA00022553"/>
    </source>
</evidence>
<evidence type="ECO:0000256" key="8">
    <source>
        <dbReference type="ARBA" id="ARBA00022592"/>
    </source>
</evidence>
<dbReference type="GO" id="GO:0000155">
    <property type="term" value="F:phosphorelay sensor kinase activity"/>
    <property type="evidence" value="ECO:0007669"/>
    <property type="project" value="InterPro"/>
</dbReference>
<dbReference type="Pfam" id="PF11808">
    <property type="entry name" value="PhoR"/>
    <property type="match status" value="1"/>
</dbReference>
<keyword evidence="11" id="KW-0547">Nucleotide-binding</keyword>
<keyword evidence="6" id="KW-1003">Cell membrane</keyword>
<dbReference type="InterPro" id="IPR000014">
    <property type="entry name" value="PAS"/>
</dbReference>
<keyword evidence="21" id="KW-1185">Reference proteome</keyword>
<evidence type="ECO:0000256" key="4">
    <source>
        <dbReference type="ARBA" id="ARBA00019665"/>
    </source>
</evidence>
<evidence type="ECO:0000256" key="12">
    <source>
        <dbReference type="ARBA" id="ARBA00022777"/>
    </source>
</evidence>
<dbReference type="GO" id="GO:0016036">
    <property type="term" value="P:cellular response to phosphate starvation"/>
    <property type="evidence" value="ECO:0007669"/>
    <property type="project" value="TreeGrafter"/>
</dbReference>
<dbReference type="Pfam" id="PF02518">
    <property type="entry name" value="HATPase_c"/>
    <property type="match status" value="1"/>
</dbReference>
<dbReference type="CDD" id="cd00082">
    <property type="entry name" value="HisKA"/>
    <property type="match status" value="1"/>
</dbReference>
<dbReference type="Pfam" id="PF00512">
    <property type="entry name" value="HisKA"/>
    <property type="match status" value="1"/>
</dbReference>
<evidence type="ECO:0000256" key="14">
    <source>
        <dbReference type="ARBA" id="ARBA00022989"/>
    </source>
</evidence>
<evidence type="ECO:0000256" key="1">
    <source>
        <dbReference type="ARBA" id="ARBA00000085"/>
    </source>
</evidence>
<dbReference type="InterPro" id="IPR004358">
    <property type="entry name" value="Sig_transdc_His_kin-like_C"/>
</dbReference>
<evidence type="ECO:0000256" key="17">
    <source>
        <dbReference type="ARBA" id="ARBA00025207"/>
    </source>
</evidence>
<sequence length="413" mass="46575">MAGGGTALFTFCLCVAALLALHLYNFRKLVAWLKKPELPLVPEGNGLWDDVFATLYQVLRQHSRSETRLISALERLQLAAGALPDGVVVLNETDQIEWCNPSASKQLGLSMEHDAGQPISYLVRQTEFIAYLNERNYSEPLHLKSSRNSDISLELQLVPFGENQKLLICRDITHLEKIETMRRDFIANVSHELRTPLTVVGGFLETLKDIEGAVPENLRHYFDLMEDQTGRMRNLVEDLLMLSQLESSQNLLQETEVDVPGLIATVQNEGQNLSGNRHKVYIESMDETLHLRGNRDELHSAFGNLVNNAIRYTPEGGEIRIRWQLRGKEAVFSVQDTGIGIEQHHIPRLTERFYRVDRSRSRETGGTGLGLSIVKHILTRHDARLEIQSELGKGSTFSAVFAPNFVVIQSKAE</sequence>
<evidence type="ECO:0000256" key="5">
    <source>
        <dbReference type="ARBA" id="ARBA00022448"/>
    </source>
</evidence>
<dbReference type="SMART" id="SM00091">
    <property type="entry name" value="PAS"/>
    <property type="match status" value="1"/>
</dbReference>
<dbReference type="Gene3D" id="3.30.450.20">
    <property type="entry name" value="PAS domain"/>
    <property type="match status" value="1"/>
</dbReference>
<keyword evidence="12 20" id="KW-0418">Kinase</keyword>
<dbReference type="InterPro" id="IPR035965">
    <property type="entry name" value="PAS-like_dom_sf"/>
</dbReference>
<dbReference type="SUPFAM" id="SSF55785">
    <property type="entry name" value="PYP-like sensor domain (PAS domain)"/>
    <property type="match status" value="1"/>
</dbReference>
<dbReference type="PANTHER" id="PTHR45453:SF1">
    <property type="entry name" value="PHOSPHATE REGULON SENSOR PROTEIN PHOR"/>
    <property type="match status" value="1"/>
</dbReference>
<dbReference type="InterPro" id="IPR036097">
    <property type="entry name" value="HisK_dim/P_sf"/>
</dbReference>
<name>A0A2R5FB74_9PROT</name>
<dbReference type="PANTHER" id="PTHR45453">
    <property type="entry name" value="PHOSPHATE REGULON SENSOR PROTEIN PHOR"/>
    <property type="match status" value="1"/>
</dbReference>
<dbReference type="GO" id="GO:0005886">
    <property type="term" value="C:plasma membrane"/>
    <property type="evidence" value="ECO:0007669"/>
    <property type="project" value="UniProtKB-SubCell"/>
</dbReference>
<dbReference type="Proteomes" id="UP000245081">
    <property type="component" value="Unassembled WGS sequence"/>
</dbReference>
<keyword evidence="8" id="KW-0592">Phosphate transport</keyword>
<organism evidence="20 21">
    <name type="scientific">Novimethylophilus kurashikiensis</name>
    <dbReference type="NCBI Taxonomy" id="1825523"/>
    <lineage>
        <taxon>Bacteria</taxon>
        <taxon>Pseudomonadati</taxon>
        <taxon>Pseudomonadota</taxon>
        <taxon>Betaproteobacteria</taxon>
        <taxon>Nitrosomonadales</taxon>
        <taxon>Methylophilaceae</taxon>
        <taxon>Novimethylophilus</taxon>
    </lineage>
</organism>
<feature type="domain" description="Histidine kinase" evidence="19">
    <location>
        <begin position="188"/>
        <end position="405"/>
    </location>
</feature>
<keyword evidence="5" id="KW-0813">Transport</keyword>
<dbReference type="InterPro" id="IPR003594">
    <property type="entry name" value="HATPase_dom"/>
</dbReference>
<dbReference type="SMART" id="SM00387">
    <property type="entry name" value="HATPase_c"/>
    <property type="match status" value="1"/>
</dbReference>
<gene>
    <name evidence="20" type="primary">phoR</name>
    <name evidence="20" type="ORF">NMK_1713</name>
</gene>
<dbReference type="EMBL" id="BDOQ01000006">
    <property type="protein sequence ID" value="GBG14153.1"/>
    <property type="molecule type" value="Genomic_DNA"/>
</dbReference>
<dbReference type="InterPro" id="IPR014310">
    <property type="entry name" value="Sig_transdc_His_kinase_PhoR"/>
</dbReference>
<dbReference type="PRINTS" id="PR00344">
    <property type="entry name" value="BCTRLSENSOR"/>
</dbReference>
<evidence type="ECO:0000256" key="15">
    <source>
        <dbReference type="ARBA" id="ARBA00023012"/>
    </source>
</evidence>
<dbReference type="PROSITE" id="PS50109">
    <property type="entry name" value="HIS_KIN"/>
    <property type="match status" value="1"/>
</dbReference>
<keyword evidence="16 18" id="KW-0472">Membrane</keyword>
<evidence type="ECO:0000256" key="2">
    <source>
        <dbReference type="ARBA" id="ARBA00004236"/>
    </source>
</evidence>
<keyword evidence="15" id="KW-0902">Two-component regulatory system</keyword>
<evidence type="ECO:0000256" key="10">
    <source>
        <dbReference type="ARBA" id="ARBA00022692"/>
    </source>
</evidence>
<dbReference type="NCBIfam" id="TIGR02966">
    <property type="entry name" value="phoR_proteo"/>
    <property type="match status" value="1"/>
</dbReference>
<dbReference type="SUPFAM" id="SSF55874">
    <property type="entry name" value="ATPase domain of HSP90 chaperone/DNA topoisomerase II/histidine kinase"/>
    <property type="match status" value="1"/>
</dbReference>
<dbReference type="SUPFAM" id="SSF47384">
    <property type="entry name" value="Homodimeric domain of signal transducing histidine kinase"/>
    <property type="match status" value="1"/>
</dbReference>
<dbReference type="Gene3D" id="3.30.565.10">
    <property type="entry name" value="Histidine kinase-like ATPase, C-terminal domain"/>
    <property type="match status" value="1"/>
</dbReference>
<keyword evidence="13" id="KW-0067">ATP-binding</keyword>
<evidence type="ECO:0000256" key="18">
    <source>
        <dbReference type="SAM" id="Phobius"/>
    </source>
</evidence>
<comment type="subcellular location">
    <subcellularLocation>
        <location evidence="2">Cell membrane</location>
    </subcellularLocation>
</comment>
<proteinExistence type="predicted"/>
<dbReference type="FunFam" id="1.10.287.130:FF:000008">
    <property type="entry name" value="Two-component sensor histidine kinase"/>
    <property type="match status" value="1"/>
</dbReference>